<dbReference type="InterPro" id="IPR001926">
    <property type="entry name" value="TrpB-like_PALP"/>
</dbReference>
<keyword evidence="8" id="KW-0663">Pyridoxal phosphate</keyword>
<evidence type="ECO:0000313" key="15">
    <source>
        <dbReference type="Proteomes" id="UP000245119"/>
    </source>
</evidence>
<dbReference type="FunFam" id="3.40.50.1100:FF:000040">
    <property type="entry name" value="L-serine dehydratase, putative"/>
    <property type="match status" value="1"/>
</dbReference>
<dbReference type="GO" id="GO:0006567">
    <property type="term" value="P:L-threonine catabolic process"/>
    <property type="evidence" value="ECO:0007669"/>
    <property type="project" value="TreeGrafter"/>
</dbReference>
<keyword evidence="7" id="KW-0963">Cytoplasm</keyword>
<evidence type="ECO:0000256" key="12">
    <source>
        <dbReference type="ARBA" id="ARBA00049406"/>
    </source>
</evidence>
<comment type="caution">
    <text evidence="14">The sequence shown here is derived from an EMBL/GenBank/DDBJ whole genome shotgun (WGS) entry which is preliminary data.</text>
</comment>
<evidence type="ECO:0000313" key="14">
    <source>
        <dbReference type="EMBL" id="PVD32937.1"/>
    </source>
</evidence>
<reference evidence="14 15" key="1">
    <citation type="submission" date="2018-04" db="EMBL/GenBank/DDBJ databases">
        <title>The genome of golden apple snail Pomacea canaliculata provides insight into stress tolerance and invasive adaptation.</title>
        <authorList>
            <person name="Liu C."/>
            <person name="Liu B."/>
            <person name="Ren Y."/>
            <person name="Zhang Y."/>
            <person name="Wang H."/>
            <person name="Li S."/>
            <person name="Jiang F."/>
            <person name="Yin L."/>
            <person name="Zhang G."/>
            <person name="Qian W."/>
            <person name="Fan W."/>
        </authorList>
    </citation>
    <scope>NUCLEOTIDE SEQUENCE [LARGE SCALE GENOMIC DNA]</scope>
    <source>
        <strain evidence="14">SZHN2017</strain>
        <tissue evidence="14">Muscle</tissue>
    </source>
</reference>
<evidence type="ECO:0000256" key="11">
    <source>
        <dbReference type="ARBA" id="ARBA00042605"/>
    </source>
</evidence>
<evidence type="ECO:0000256" key="2">
    <source>
        <dbReference type="ARBA" id="ARBA00004496"/>
    </source>
</evidence>
<keyword evidence="9" id="KW-0456">Lyase</keyword>
<dbReference type="Proteomes" id="UP000245119">
    <property type="component" value="Linkage Group LG4"/>
</dbReference>
<comment type="similarity">
    <text evidence="4">Belongs to the serine/threonine dehydratase family.</text>
</comment>
<keyword evidence="15" id="KW-1185">Reference proteome</keyword>
<dbReference type="AlphaFoldDB" id="A0A2T7PHQ6"/>
<dbReference type="Gene3D" id="3.40.50.1100">
    <property type="match status" value="2"/>
</dbReference>
<dbReference type="InterPro" id="IPR036052">
    <property type="entry name" value="TrpB-like_PALP_sf"/>
</dbReference>
<evidence type="ECO:0000256" key="9">
    <source>
        <dbReference type="ARBA" id="ARBA00023239"/>
    </source>
</evidence>
<dbReference type="PROSITE" id="PS00165">
    <property type="entry name" value="DEHYDRATASE_SER_THR"/>
    <property type="match status" value="1"/>
</dbReference>
<dbReference type="GO" id="GO:0006565">
    <property type="term" value="P:L-serine catabolic process"/>
    <property type="evidence" value="ECO:0007669"/>
    <property type="project" value="TreeGrafter"/>
</dbReference>
<dbReference type="GO" id="GO:0004794">
    <property type="term" value="F:threonine deaminase activity"/>
    <property type="evidence" value="ECO:0007669"/>
    <property type="project" value="TreeGrafter"/>
</dbReference>
<keyword evidence="6" id="KW-0312">Gluconeogenesis</keyword>
<dbReference type="SUPFAM" id="SSF53686">
    <property type="entry name" value="Tryptophan synthase beta subunit-like PLP-dependent enzymes"/>
    <property type="match status" value="1"/>
</dbReference>
<dbReference type="GO" id="GO:0009097">
    <property type="term" value="P:isoleucine biosynthetic process"/>
    <property type="evidence" value="ECO:0007669"/>
    <property type="project" value="TreeGrafter"/>
</dbReference>
<dbReference type="InterPro" id="IPR000634">
    <property type="entry name" value="Ser/Thr_deHydtase_PyrdxlP-BS"/>
</dbReference>
<dbReference type="GO" id="GO:0005737">
    <property type="term" value="C:cytoplasm"/>
    <property type="evidence" value="ECO:0007669"/>
    <property type="project" value="UniProtKB-SubCell"/>
</dbReference>
<evidence type="ECO:0000256" key="8">
    <source>
        <dbReference type="ARBA" id="ARBA00022898"/>
    </source>
</evidence>
<evidence type="ECO:0000256" key="4">
    <source>
        <dbReference type="ARBA" id="ARBA00010869"/>
    </source>
</evidence>
<proteinExistence type="inferred from homology"/>
<comment type="cofactor">
    <cofactor evidence="1">
        <name>pyridoxal 5'-phosphate</name>
        <dbReference type="ChEBI" id="CHEBI:597326"/>
    </cofactor>
</comment>
<dbReference type="InterPro" id="IPR050147">
    <property type="entry name" value="Ser/Thr_Dehydratase"/>
</dbReference>
<dbReference type="OMA" id="DGWVNIH"/>
<evidence type="ECO:0000256" key="6">
    <source>
        <dbReference type="ARBA" id="ARBA00022432"/>
    </source>
</evidence>
<dbReference type="GO" id="GO:0003941">
    <property type="term" value="F:L-serine ammonia-lyase activity"/>
    <property type="evidence" value="ECO:0007669"/>
    <property type="project" value="UniProtKB-EC"/>
</dbReference>
<comment type="subcellular location">
    <subcellularLocation>
        <location evidence="2">Cytoplasm</location>
    </subcellularLocation>
</comment>
<dbReference type="STRING" id="400727.A0A2T7PHQ6"/>
<organism evidence="14 15">
    <name type="scientific">Pomacea canaliculata</name>
    <name type="common">Golden apple snail</name>
    <dbReference type="NCBI Taxonomy" id="400727"/>
    <lineage>
        <taxon>Eukaryota</taxon>
        <taxon>Metazoa</taxon>
        <taxon>Spiralia</taxon>
        <taxon>Lophotrochozoa</taxon>
        <taxon>Mollusca</taxon>
        <taxon>Gastropoda</taxon>
        <taxon>Caenogastropoda</taxon>
        <taxon>Architaenioglossa</taxon>
        <taxon>Ampullarioidea</taxon>
        <taxon>Ampullariidae</taxon>
        <taxon>Pomacea</taxon>
    </lineage>
</organism>
<evidence type="ECO:0000256" key="5">
    <source>
        <dbReference type="ARBA" id="ARBA00012093"/>
    </source>
</evidence>
<dbReference type="EMBL" id="PZQS01000004">
    <property type="protein sequence ID" value="PVD32937.1"/>
    <property type="molecule type" value="Genomic_DNA"/>
</dbReference>
<dbReference type="GO" id="GO:0006094">
    <property type="term" value="P:gluconeogenesis"/>
    <property type="evidence" value="ECO:0007669"/>
    <property type="project" value="UniProtKB-KW"/>
</dbReference>
<evidence type="ECO:0000256" key="3">
    <source>
        <dbReference type="ARBA" id="ARBA00004742"/>
    </source>
</evidence>
<name>A0A2T7PHQ6_POMCA</name>
<accession>A0A2T7PHQ6</accession>
<comment type="catalytic activity">
    <reaction evidence="12">
        <text>L-serine = pyruvate + NH4(+)</text>
        <dbReference type="Rhea" id="RHEA:19169"/>
        <dbReference type="ChEBI" id="CHEBI:15361"/>
        <dbReference type="ChEBI" id="CHEBI:28938"/>
        <dbReference type="ChEBI" id="CHEBI:33384"/>
        <dbReference type="EC" id="4.3.1.17"/>
    </reaction>
</comment>
<dbReference type="GO" id="GO:0030170">
    <property type="term" value="F:pyridoxal phosphate binding"/>
    <property type="evidence" value="ECO:0007669"/>
    <property type="project" value="InterPro"/>
</dbReference>
<sequence>MTEECGSEHGCQFKTTHDTPNMTHEKELFIKTPVIRSLSISELVGHDVFLKLENLQPSGSFKIRGISNMCQKAVKDRQCTHIYCASGGNAGFATAYVCQQLGVPCTIVLPKSTPSFAADKLRQLGAEVEVYGQVWNHANEYAIEQSKKPGCEYIPPFDHPDLWEGHESIITESAAQLPQKPDVVITSVGGGGLLNGVLQGMSRVGWEDVPVLAMETVGADCFNESVKAGKIVTIPDITSVAKCLGSLVVSQKTFEYYTSGRYIILSELVTDREAVSACLKFADDHRFLVEPACGAALAGVYSGVIKRLQETGRLPPSIRTALVIVCGGAVISLDLLQQWKSQFSL</sequence>
<dbReference type="PANTHER" id="PTHR48078:SF2">
    <property type="entry name" value="CATABOLIC L-SERINE_THREONINE DEHYDRATASE"/>
    <property type="match status" value="1"/>
</dbReference>
<evidence type="ECO:0000256" key="7">
    <source>
        <dbReference type="ARBA" id="ARBA00022490"/>
    </source>
</evidence>
<feature type="domain" description="Tryptophan synthase beta chain-like PALP" evidence="13">
    <location>
        <begin position="30"/>
        <end position="327"/>
    </location>
</feature>
<dbReference type="EC" id="4.3.1.17" evidence="5"/>
<dbReference type="Pfam" id="PF00291">
    <property type="entry name" value="PALP"/>
    <property type="match status" value="1"/>
</dbReference>
<comment type="pathway">
    <text evidence="3">Carbohydrate biosynthesis; gluconeogenesis.</text>
</comment>
<evidence type="ECO:0000259" key="13">
    <source>
        <dbReference type="Pfam" id="PF00291"/>
    </source>
</evidence>
<dbReference type="PANTHER" id="PTHR48078">
    <property type="entry name" value="THREONINE DEHYDRATASE, MITOCHONDRIAL-RELATED"/>
    <property type="match status" value="1"/>
</dbReference>
<gene>
    <name evidence="14" type="ORF">C0Q70_08384</name>
</gene>
<evidence type="ECO:0000256" key="1">
    <source>
        <dbReference type="ARBA" id="ARBA00001933"/>
    </source>
</evidence>
<dbReference type="OrthoDB" id="7773036at2759"/>
<evidence type="ECO:0000256" key="10">
    <source>
        <dbReference type="ARBA" id="ARBA00041766"/>
    </source>
</evidence>
<protein>
    <recommendedName>
        <fullName evidence="5">L-serine ammonia-lyase</fullName>
        <ecNumber evidence="5">4.3.1.17</ecNumber>
    </recommendedName>
    <alternativeName>
        <fullName evidence="10">L-serine deaminase</fullName>
    </alternativeName>
    <alternativeName>
        <fullName evidence="11">L-threonine dehydratase</fullName>
    </alternativeName>
</protein>